<name>A0A1G1Z700_9BACT</name>
<dbReference type="InterPro" id="IPR008972">
    <property type="entry name" value="Cupredoxin"/>
</dbReference>
<gene>
    <name evidence="1" type="ORF">A3B23_03215</name>
</gene>
<accession>A0A1G1Z700</accession>
<reference evidence="1 2" key="1">
    <citation type="journal article" date="2016" name="Nat. Commun.">
        <title>Thousands of microbial genomes shed light on interconnected biogeochemical processes in an aquifer system.</title>
        <authorList>
            <person name="Anantharaman K."/>
            <person name="Brown C.T."/>
            <person name="Hug L.A."/>
            <person name="Sharon I."/>
            <person name="Castelle C.J."/>
            <person name="Probst A.J."/>
            <person name="Thomas B.C."/>
            <person name="Singh A."/>
            <person name="Wilkins M.J."/>
            <person name="Karaoz U."/>
            <person name="Brodie E.L."/>
            <person name="Williams K.H."/>
            <person name="Hubbard S.S."/>
            <person name="Banfield J.F."/>
        </authorList>
    </citation>
    <scope>NUCLEOTIDE SEQUENCE [LARGE SCALE GENOMIC DNA]</scope>
</reference>
<dbReference type="EMBL" id="MHIY01000021">
    <property type="protein sequence ID" value="OGY59660.1"/>
    <property type="molecule type" value="Genomic_DNA"/>
</dbReference>
<dbReference type="Proteomes" id="UP000178744">
    <property type="component" value="Unassembled WGS sequence"/>
</dbReference>
<dbReference type="AlphaFoldDB" id="A0A1G1Z700"/>
<dbReference type="STRING" id="1797690.A3B23_03215"/>
<evidence type="ECO:0000313" key="2">
    <source>
        <dbReference type="Proteomes" id="UP000178744"/>
    </source>
</evidence>
<evidence type="ECO:0008006" key="3">
    <source>
        <dbReference type="Google" id="ProtNLM"/>
    </source>
</evidence>
<sequence>MNRKYIALTVAAVLVATGGGFAWFKSYPDSFSVIMPDNEAAEKTTEVPNPYPPYVPEDGIVKPILPVEQLADHVVEITTAGFSPANVIMKKGDSVVWTNRDIASHWVLSDVSAKYPEKGTCGTKLDACAALKLGDSFRATLSQTGTWKYYDKLNAKFKGTIVVQ</sequence>
<organism evidence="1 2">
    <name type="scientific">Candidatus Colwellbacteria bacterium RIFCSPLOWO2_01_FULL_48_10</name>
    <dbReference type="NCBI Taxonomy" id="1797690"/>
    <lineage>
        <taxon>Bacteria</taxon>
        <taxon>Candidatus Colwelliibacteriota</taxon>
    </lineage>
</organism>
<dbReference type="SUPFAM" id="SSF49503">
    <property type="entry name" value="Cupredoxins"/>
    <property type="match status" value="1"/>
</dbReference>
<proteinExistence type="predicted"/>
<comment type="caution">
    <text evidence="1">The sequence shown here is derived from an EMBL/GenBank/DDBJ whole genome shotgun (WGS) entry which is preliminary data.</text>
</comment>
<protein>
    <recommendedName>
        <fullName evidence="3">EfeO-type cupredoxin-like domain-containing protein</fullName>
    </recommendedName>
</protein>
<evidence type="ECO:0000313" key="1">
    <source>
        <dbReference type="EMBL" id="OGY59660.1"/>
    </source>
</evidence>
<dbReference type="Gene3D" id="2.60.40.420">
    <property type="entry name" value="Cupredoxins - blue copper proteins"/>
    <property type="match status" value="1"/>
</dbReference>